<evidence type="ECO:0000256" key="4">
    <source>
        <dbReference type="ARBA" id="ARBA00022679"/>
    </source>
</evidence>
<feature type="domain" description="CN hydrolase" evidence="10">
    <location>
        <begin position="228"/>
        <end position="472"/>
    </location>
</feature>
<feature type="transmembrane region" description="Helical" evidence="9">
    <location>
        <begin position="66"/>
        <end position="83"/>
    </location>
</feature>
<comment type="subcellular location">
    <subcellularLocation>
        <location evidence="1 9">Cell membrane</location>
        <topology evidence="1 9">Multi-pass membrane protein</topology>
    </subcellularLocation>
</comment>
<keyword evidence="6 9" id="KW-1133">Transmembrane helix</keyword>
<dbReference type="GO" id="GO:0042158">
    <property type="term" value="P:lipoprotein biosynthetic process"/>
    <property type="evidence" value="ECO:0007669"/>
    <property type="project" value="UniProtKB-UniRule"/>
</dbReference>
<keyword evidence="3 9" id="KW-1003">Cell membrane</keyword>
<dbReference type="UniPathway" id="UPA00666"/>
<reference evidence="11 12" key="1">
    <citation type="submission" date="2017-06" db="EMBL/GenBank/DDBJ databases">
        <authorList>
            <person name="Kim H.J."/>
            <person name="Triplett B.A."/>
        </authorList>
    </citation>
    <scope>NUCLEOTIDE SEQUENCE [LARGE SCALE GENOMIC DNA]</scope>
    <source>
        <strain evidence="11 12">DSM 29052</strain>
    </source>
</reference>
<dbReference type="InterPro" id="IPR045378">
    <property type="entry name" value="LNT_N"/>
</dbReference>
<evidence type="ECO:0000259" key="10">
    <source>
        <dbReference type="PROSITE" id="PS50263"/>
    </source>
</evidence>
<feature type="transmembrane region" description="Helical" evidence="9">
    <location>
        <begin position="126"/>
        <end position="148"/>
    </location>
</feature>
<dbReference type="SUPFAM" id="SSF56317">
    <property type="entry name" value="Carbon-nitrogen hydrolase"/>
    <property type="match status" value="1"/>
</dbReference>
<dbReference type="NCBIfam" id="TIGR00546">
    <property type="entry name" value="lnt"/>
    <property type="match status" value="1"/>
</dbReference>
<comment type="similarity">
    <text evidence="2 9">Belongs to the CN hydrolase family. Apolipoprotein N-acyltransferase subfamily.</text>
</comment>
<keyword evidence="7 9" id="KW-0472">Membrane</keyword>
<keyword evidence="4 9" id="KW-0808">Transferase</keyword>
<evidence type="ECO:0000256" key="6">
    <source>
        <dbReference type="ARBA" id="ARBA00022989"/>
    </source>
</evidence>
<evidence type="ECO:0000256" key="5">
    <source>
        <dbReference type="ARBA" id="ARBA00022692"/>
    </source>
</evidence>
<dbReference type="AlphaFoldDB" id="A0A238VH46"/>
<dbReference type="RefSeq" id="WP_342745285.1">
    <property type="nucleotide sequence ID" value="NZ_FZNN01000002.1"/>
</dbReference>
<dbReference type="GO" id="GO:0005886">
    <property type="term" value="C:plasma membrane"/>
    <property type="evidence" value="ECO:0007669"/>
    <property type="project" value="UniProtKB-SubCell"/>
</dbReference>
<dbReference type="EC" id="2.3.1.269" evidence="9"/>
<comment type="catalytic activity">
    <reaction evidence="9">
        <text>N-terminal S-1,2-diacyl-sn-glyceryl-L-cysteinyl-[lipoprotein] + a glycerophospholipid = N-acyl-S-1,2-diacyl-sn-glyceryl-L-cysteinyl-[lipoprotein] + a 2-acyl-sn-glycero-3-phospholipid + H(+)</text>
        <dbReference type="Rhea" id="RHEA:48228"/>
        <dbReference type="Rhea" id="RHEA-COMP:14681"/>
        <dbReference type="Rhea" id="RHEA-COMP:14684"/>
        <dbReference type="ChEBI" id="CHEBI:15378"/>
        <dbReference type="ChEBI" id="CHEBI:136912"/>
        <dbReference type="ChEBI" id="CHEBI:140656"/>
        <dbReference type="ChEBI" id="CHEBI:140657"/>
        <dbReference type="ChEBI" id="CHEBI:140660"/>
        <dbReference type="EC" id="2.3.1.269"/>
    </reaction>
</comment>
<dbReference type="EMBL" id="FZNN01000002">
    <property type="protein sequence ID" value="SNR33521.1"/>
    <property type="molecule type" value="Genomic_DNA"/>
</dbReference>
<keyword evidence="11" id="KW-0449">Lipoprotein</keyword>
<keyword evidence="5 9" id="KW-0812">Transmembrane</keyword>
<feature type="transmembrane region" description="Helical" evidence="9">
    <location>
        <begin position="485"/>
        <end position="504"/>
    </location>
</feature>
<feature type="transmembrane region" description="Helical" evidence="9">
    <location>
        <begin position="41"/>
        <end position="59"/>
    </location>
</feature>
<evidence type="ECO:0000256" key="9">
    <source>
        <dbReference type="HAMAP-Rule" id="MF_01148"/>
    </source>
</evidence>
<sequence length="507" mass="53692">MSDTSFSAARLWAARLPLWSRLPVAMGAGGVFALGQAPYDLWAVAFLGLVVVFVLARLVRHGWAGTAWAFGVGHFGLGLSWIVEPFQVDAAATGWMAPFALFGIAAGLALFWALAFRCASLAGQFWALVPFWAAAELARAYVLTGFPWAHVSYLWAPSPAIQWVSVLGPHGLGLLTLALAALTATALTTLRVLPTLGAVFLAGVLLAGGLWLTPPKADLAGRPIVRLVQPNAPQEEKWDRTKAQLFFERQVDFTAAVPAPDSPVPALTVWPETALPMLLGDAGMALAVIADAAGPTTSVIVGVQREEGGAYYNSLVVTGSDGAVHQVYDKHHLVPFGEYMPWASLFARFNILGLAARADGGFSSGPGPTLLDLGLLGHALPLICYEAVFPQDVSGAPSRPGMLLQITNDAWFGKRSGPYQHLAQARIRSIEQGLPMLRAANTGVSAVIDGGGRILGQIPLGQAGYLDLPLPPALAATPYSRTGDLPILLLLTCLCLYVLLIRLCNSR</sequence>
<keyword evidence="12" id="KW-1185">Reference proteome</keyword>
<name>A0A238VH46_9RHOB</name>
<dbReference type="InterPro" id="IPR003010">
    <property type="entry name" value="C-N_Hydrolase"/>
</dbReference>
<organism evidence="11 12">
    <name type="scientific">Puniceibacterium sediminis</name>
    <dbReference type="NCBI Taxonomy" id="1608407"/>
    <lineage>
        <taxon>Bacteria</taxon>
        <taxon>Pseudomonadati</taxon>
        <taxon>Pseudomonadota</taxon>
        <taxon>Alphaproteobacteria</taxon>
        <taxon>Rhodobacterales</taxon>
        <taxon>Paracoccaceae</taxon>
        <taxon>Puniceibacterium</taxon>
    </lineage>
</organism>
<protein>
    <recommendedName>
        <fullName evidence="9">Apolipoprotein N-acyltransferase</fullName>
        <shortName evidence="9">ALP N-acyltransferase</shortName>
        <ecNumber evidence="9">2.3.1.269</ecNumber>
    </recommendedName>
</protein>
<evidence type="ECO:0000313" key="11">
    <source>
        <dbReference type="EMBL" id="SNR33521.1"/>
    </source>
</evidence>
<dbReference type="InterPro" id="IPR004563">
    <property type="entry name" value="Apolipo_AcylTrfase"/>
</dbReference>
<feature type="transmembrane region" description="Helical" evidence="9">
    <location>
        <begin position="95"/>
        <end position="114"/>
    </location>
</feature>
<evidence type="ECO:0000256" key="7">
    <source>
        <dbReference type="ARBA" id="ARBA00023136"/>
    </source>
</evidence>
<dbReference type="Pfam" id="PF00795">
    <property type="entry name" value="CN_hydrolase"/>
    <property type="match status" value="1"/>
</dbReference>
<dbReference type="GO" id="GO:0016410">
    <property type="term" value="F:N-acyltransferase activity"/>
    <property type="evidence" value="ECO:0007669"/>
    <property type="project" value="UniProtKB-UniRule"/>
</dbReference>
<proteinExistence type="inferred from homology"/>
<evidence type="ECO:0000256" key="8">
    <source>
        <dbReference type="ARBA" id="ARBA00023315"/>
    </source>
</evidence>
<feature type="transmembrane region" description="Helical" evidence="9">
    <location>
        <begin position="160"/>
        <end position="180"/>
    </location>
</feature>
<evidence type="ECO:0000256" key="3">
    <source>
        <dbReference type="ARBA" id="ARBA00022475"/>
    </source>
</evidence>
<dbReference type="CDD" id="cd07571">
    <property type="entry name" value="ALP_N-acyl_transferase"/>
    <property type="match status" value="1"/>
</dbReference>
<keyword evidence="8 9" id="KW-0012">Acyltransferase</keyword>
<dbReference type="PANTHER" id="PTHR38686:SF1">
    <property type="entry name" value="APOLIPOPROTEIN N-ACYLTRANSFERASE"/>
    <property type="match status" value="1"/>
</dbReference>
<dbReference type="PANTHER" id="PTHR38686">
    <property type="entry name" value="APOLIPOPROTEIN N-ACYLTRANSFERASE"/>
    <property type="match status" value="1"/>
</dbReference>
<evidence type="ECO:0000256" key="1">
    <source>
        <dbReference type="ARBA" id="ARBA00004651"/>
    </source>
</evidence>
<comment type="function">
    <text evidence="9">Catalyzes the phospholipid dependent N-acylation of the N-terminal cysteine of apolipoprotein, the last step in lipoprotein maturation.</text>
</comment>
<dbReference type="Gene3D" id="3.60.110.10">
    <property type="entry name" value="Carbon-nitrogen hydrolase"/>
    <property type="match status" value="1"/>
</dbReference>
<evidence type="ECO:0000313" key="12">
    <source>
        <dbReference type="Proteomes" id="UP000198417"/>
    </source>
</evidence>
<dbReference type="Pfam" id="PF20154">
    <property type="entry name" value="LNT_N"/>
    <property type="match status" value="1"/>
</dbReference>
<evidence type="ECO:0000256" key="2">
    <source>
        <dbReference type="ARBA" id="ARBA00010065"/>
    </source>
</evidence>
<feature type="transmembrane region" description="Helical" evidence="9">
    <location>
        <begin position="192"/>
        <end position="212"/>
    </location>
</feature>
<gene>
    <name evidence="9" type="primary">lnt</name>
    <name evidence="11" type="ORF">SAMN06265370_102143</name>
</gene>
<dbReference type="InterPro" id="IPR036526">
    <property type="entry name" value="C-N_Hydrolase_sf"/>
</dbReference>
<dbReference type="HAMAP" id="MF_01148">
    <property type="entry name" value="Lnt"/>
    <property type="match status" value="1"/>
</dbReference>
<accession>A0A238VH46</accession>
<dbReference type="PROSITE" id="PS50263">
    <property type="entry name" value="CN_HYDROLASE"/>
    <property type="match status" value="1"/>
</dbReference>
<dbReference type="Proteomes" id="UP000198417">
    <property type="component" value="Unassembled WGS sequence"/>
</dbReference>
<comment type="pathway">
    <text evidence="9">Protein modification; lipoprotein biosynthesis (N-acyl transfer).</text>
</comment>